<accession>A0A6S6XVB0</accession>
<dbReference type="Proteomes" id="UP000515733">
    <property type="component" value="Chromosome"/>
</dbReference>
<dbReference type="AlphaFoldDB" id="A0A6S6XVB0"/>
<organism evidence="1 2">
    <name type="scientific">Denitratisoma oestradiolicum</name>
    <dbReference type="NCBI Taxonomy" id="311182"/>
    <lineage>
        <taxon>Bacteria</taxon>
        <taxon>Pseudomonadati</taxon>
        <taxon>Pseudomonadota</taxon>
        <taxon>Betaproteobacteria</taxon>
        <taxon>Nitrosomonadales</taxon>
        <taxon>Sterolibacteriaceae</taxon>
        <taxon>Denitratisoma</taxon>
    </lineage>
</organism>
<dbReference type="OrthoDB" id="5296814at2"/>
<dbReference type="EMBL" id="LR778301">
    <property type="protein sequence ID" value="CAB1369984.1"/>
    <property type="molecule type" value="Genomic_DNA"/>
</dbReference>
<name>A0A6S6XVB0_9PROT</name>
<protein>
    <recommendedName>
        <fullName evidence="3">Cytochrome C</fullName>
    </recommendedName>
</protein>
<dbReference type="InterPro" id="IPR036280">
    <property type="entry name" value="Multihaem_cyt_sf"/>
</dbReference>
<dbReference type="Pfam" id="PF09626">
    <property type="entry name" value="DHC"/>
    <property type="match status" value="1"/>
</dbReference>
<evidence type="ECO:0008006" key="3">
    <source>
        <dbReference type="Google" id="ProtNLM"/>
    </source>
</evidence>
<reference evidence="1 2" key="1">
    <citation type="submission" date="2020-03" db="EMBL/GenBank/DDBJ databases">
        <authorList>
            <consortium name="Genoscope - CEA"/>
            <person name="William W."/>
        </authorList>
    </citation>
    <scope>NUCLEOTIDE SEQUENCE [LARGE SCALE GENOMIC DNA]</scope>
    <source>
        <strain evidence="2">DSM 16959</strain>
    </source>
</reference>
<gene>
    <name evidence="1" type="ORF">DENOEST_2825</name>
</gene>
<dbReference type="RefSeq" id="WP_145771054.1">
    <property type="nucleotide sequence ID" value="NZ_LR778301.1"/>
</dbReference>
<evidence type="ECO:0000313" key="1">
    <source>
        <dbReference type="EMBL" id="CAB1369984.1"/>
    </source>
</evidence>
<dbReference type="SUPFAM" id="SSF48695">
    <property type="entry name" value="Multiheme cytochromes"/>
    <property type="match status" value="1"/>
</dbReference>
<proteinExistence type="predicted"/>
<dbReference type="KEGG" id="doe:DENOEST_2825"/>
<keyword evidence="2" id="KW-1185">Reference proteome</keyword>
<dbReference type="InterPro" id="IPR018588">
    <property type="entry name" value="Dihaem_cytochrome-c"/>
</dbReference>
<evidence type="ECO:0000313" key="2">
    <source>
        <dbReference type="Proteomes" id="UP000515733"/>
    </source>
</evidence>
<sequence length="162" mass="17749">MKTIPFAVLSSFVLAALVPAARAGDHIYGPYPANYVQECGDCHLPYPPQLLGSEGWKQMIGRLDRHFGTDASLEAKARDEIAAFLFRQASGRDKHRPVGAEARITTTAWFRHEHGNLPVKSSPGRPAAARCETCHQGAAKGRFAEGEIKLPAGYRHREGDRS</sequence>